<dbReference type="HOGENOM" id="CLU_009574_0_0_1"/>
<feature type="region of interest" description="Disordered" evidence="2">
    <location>
        <begin position="865"/>
        <end position="969"/>
    </location>
</feature>
<feature type="compositionally biased region" description="Polar residues" evidence="2">
    <location>
        <begin position="504"/>
        <end position="526"/>
    </location>
</feature>
<feature type="compositionally biased region" description="Basic and acidic residues" evidence="2">
    <location>
        <begin position="461"/>
        <end position="478"/>
    </location>
</feature>
<feature type="region of interest" description="Disordered" evidence="2">
    <location>
        <begin position="283"/>
        <end position="438"/>
    </location>
</feature>
<evidence type="ECO:0000256" key="2">
    <source>
        <dbReference type="SAM" id="MobiDB-lite"/>
    </source>
</evidence>
<feature type="compositionally biased region" description="Low complexity" evidence="2">
    <location>
        <begin position="307"/>
        <end position="324"/>
    </location>
</feature>
<keyword evidence="1" id="KW-0863">Zinc-finger</keyword>
<dbReference type="OrthoDB" id="8062037at2759"/>
<keyword evidence="5" id="KW-1185">Reference proteome</keyword>
<feature type="compositionally biased region" description="Polar residues" evidence="2">
    <location>
        <begin position="566"/>
        <end position="575"/>
    </location>
</feature>
<feature type="compositionally biased region" description="Polar residues" evidence="2">
    <location>
        <begin position="325"/>
        <end position="336"/>
    </location>
</feature>
<feature type="compositionally biased region" description="Polar residues" evidence="2">
    <location>
        <begin position="158"/>
        <end position="173"/>
    </location>
</feature>
<feature type="region of interest" description="Disordered" evidence="2">
    <location>
        <begin position="451"/>
        <end position="596"/>
    </location>
</feature>
<evidence type="ECO:0000256" key="1">
    <source>
        <dbReference type="PROSITE-ProRule" id="PRU00175"/>
    </source>
</evidence>
<dbReference type="SMART" id="SM00184">
    <property type="entry name" value="RING"/>
    <property type="match status" value="1"/>
</dbReference>
<dbReference type="SUPFAM" id="SSF57850">
    <property type="entry name" value="RING/U-box"/>
    <property type="match status" value="1"/>
</dbReference>
<dbReference type="Gene3D" id="3.30.40.10">
    <property type="entry name" value="Zinc/RING finger domain, C3HC4 (zinc finger)"/>
    <property type="match status" value="1"/>
</dbReference>
<evidence type="ECO:0000313" key="4">
    <source>
        <dbReference type="EMBL" id="ELU43240.1"/>
    </source>
</evidence>
<organism evidence="4 5">
    <name type="scientific">Thanatephorus cucumeris (strain AG1-IA)</name>
    <name type="common">Rice sheath blight fungus</name>
    <name type="synonym">Rhizoctonia solani</name>
    <dbReference type="NCBI Taxonomy" id="983506"/>
    <lineage>
        <taxon>Eukaryota</taxon>
        <taxon>Fungi</taxon>
        <taxon>Dikarya</taxon>
        <taxon>Basidiomycota</taxon>
        <taxon>Agaricomycotina</taxon>
        <taxon>Agaricomycetes</taxon>
        <taxon>Cantharellales</taxon>
        <taxon>Ceratobasidiaceae</taxon>
        <taxon>Rhizoctonia</taxon>
        <taxon>Rhizoctonia solani AG-1</taxon>
    </lineage>
</organism>
<feature type="compositionally biased region" description="Pro residues" evidence="2">
    <location>
        <begin position="578"/>
        <end position="587"/>
    </location>
</feature>
<dbReference type="InterPro" id="IPR013083">
    <property type="entry name" value="Znf_RING/FYVE/PHD"/>
</dbReference>
<dbReference type="Pfam" id="PF13639">
    <property type="entry name" value="zf-RING_2"/>
    <property type="match status" value="1"/>
</dbReference>
<dbReference type="EMBL" id="AFRT01000597">
    <property type="protein sequence ID" value="ELU43240.1"/>
    <property type="molecule type" value="Genomic_DNA"/>
</dbReference>
<dbReference type="AlphaFoldDB" id="L8WZ33"/>
<feature type="region of interest" description="Disordered" evidence="2">
    <location>
        <begin position="120"/>
        <end position="262"/>
    </location>
</feature>
<reference evidence="4 5" key="1">
    <citation type="journal article" date="2013" name="Nat. Commun.">
        <title>The evolution and pathogenic mechanisms of the rice sheath blight pathogen.</title>
        <authorList>
            <person name="Zheng A."/>
            <person name="Lin R."/>
            <person name="Xu L."/>
            <person name="Qin P."/>
            <person name="Tang C."/>
            <person name="Ai P."/>
            <person name="Zhang D."/>
            <person name="Liu Y."/>
            <person name="Sun Z."/>
            <person name="Feng H."/>
            <person name="Wang Y."/>
            <person name="Chen Y."/>
            <person name="Liang X."/>
            <person name="Fu R."/>
            <person name="Li Q."/>
            <person name="Zhang J."/>
            <person name="Yu X."/>
            <person name="Xie Z."/>
            <person name="Ding L."/>
            <person name="Guan P."/>
            <person name="Tang J."/>
            <person name="Liang Y."/>
            <person name="Wang S."/>
            <person name="Deng Q."/>
            <person name="Li S."/>
            <person name="Zhu J."/>
            <person name="Wang L."/>
            <person name="Liu H."/>
            <person name="Li P."/>
        </authorList>
    </citation>
    <scope>NUCLEOTIDE SEQUENCE [LARGE SCALE GENOMIC DNA]</scope>
    <source>
        <strain evidence="5">AG-1 IA</strain>
    </source>
</reference>
<evidence type="ECO:0000313" key="5">
    <source>
        <dbReference type="Proteomes" id="UP000011668"/>
    </source>
</evidence>
<dbReference type="CDD" id="cd16473">
    <property type="entry name" value="RING-H2_RNF103"/>
    <property type="match status" value="1"/>
</dbReference>
<gene>
    <name evidence="4" type="ORF">AG1IA_02745</name>
</gene>
<dbReference type="OMA" id="MPSAWAS"/>
<proteinExistence type="predicted"/>
<feature type="domain" description="RING-type" evidence="3">
    <location>
        <begin position="1056"/>
        <end position="1099"/>
    </location>
</feature>
<feature type="compositionally biased region" description="Low complexity" evidence="2">
    <location>
        <begin position="941"/>
        <end position="968"/>
    </location>
</feature>
<dbReference type="Proteomes" id="UP000011668">
    <property type="component" value="Unassembled WGS sequence"/>
</dbReference>
<feature type="compositionally biased region" description="Pro residues" evidence="2">
    <location>
        <begin position="677"/>
        <end position="689"/>
    </location>
</feature>
<dbReference type="PANTHER" id="PTHR45676">
    <property type="entry name" value="RING-H2 FINGER PROTEIN ATL51-RELATED"/>
    <property type="match status" value="1"/>
</dbReference>
<evidence type="ECO:0000259" key="3">
    <source>
        <dbReference type="PROSITE" id="PS50089"/>
    </source>
</evidence>
<dbReference type="PANTHER" id="PTHR45676:SF41">
    <property type="entry name" value="RING-H2 FINGER PROTEIN ATL66"/>
    <property type="match status" value="1"/>
</dbReference>
<feature type="compositionally biased region" description="Polar residues" evidence="2">
    <location>
        <begin position="344"/>
        <end position="356"/>
    </location>
</feature>
<feature type="region of interest" description="Disordered" evidence="2">
    <location>
        <begin position="609"/>
        <end position="705"/>
    </location>
</feature>
<protein>
    <submittedName>
        <fullName evidence="4">Zf-rbx1 domain-containing protein</fullName>
    </submittedName>
</protein>
<feature type="compositionally biased region" description="Pro residues" evidence="2">
    <location>
        <begin position="223"/>
        <end position="239"/>
    </location>
</feature>
<name>L8WZ33_THACA</name>
<comment type="caution">
    <text evidence="4">The sequence shown here is derived from an EMBL/GenBank/DDBJ whole genome shotgun (WGS) entry which is preliminary data.</text>
</comment>
<sequence>MFQTSSFNKVSLQTRDSGASKFISLALIGPTKSCMASPALKSLREANEDPYGLLRPPPPEPTTSLYSVASNVLTSTTSLPLPNSSPNRRSRQRGLSPNRTQHGEEYDDQPYLTNVVRHHGEHLDTIPPVNQGRARKPRRRRNPEAATSPVSLADTLARPSSSSGPSRMLTESQPRSPRRPRRSSEARTVSNPDVRASPYPDYPPPSFEEVLALDQNNTLSTPTSPPPNELPRSNDPPSPMFLVSAPPSLSDPAHDPITTSTPWERDRLLGLSLEERVRREYERNLKQRSGSEVALGADNEESIPRESSPATVPSSPTATSVTASNFLTPQNLSPSPSGMALPLSMTNSPRTSETPQTPGPPVPSKSPDLIDTPTRTNGALADHDAGQPVRNAPTESQTPRPAELDVPSTSTSSQLIHTEPTNSRKASVQETPSNSEVPLTSLLFTTRLRLDSSPERTTTPEFRRECSPIREIRPRTEDGSSQATAERPVETVFRNTPFPHVHSTRSAVSSQEATSGASPSRITSTFRSASPSRSPSRPRPPSPKLESPATPIAPVTSPPSAPLTADVSQSSSTAISRRPPPPPPPRPLQRQVGSGVAARISAYESLLANAPKVPPPIPPRPRPRSQTTLDNVPARPANSTSEIVPGLESSDVQPQQVSASGAEASDVPTDPHTAIRPPVPIQRPRPPTRPVSLHATTQATVRPSRPASMVLPTAASPISQGNRLGSGPLPIPGPLQSDRPVSMNLQTQVPMLSPTHSGSVVTEALRVLVDTHIANHSSSAVTRPRSLSRAISIIPQDVDASPLRASPQNEAGTRPFATPLPQRPERPTSAHIQAQALVPARVGPDGKLEIIPDAEVIWLDQPNVGNSEYQSRPPGSGAFGERSPPLPSIPSETVAGPSSREPEVNPFEDSFLSPHVSAPSMTRQSSTTSSIYHPLSPVPSQPQDSDSGPSGSMPTTAATASTTVSPPAHLADDFEYTDLDLLISRLEENEASRQGANYEVSQLLTVGEVLGPAHPPVPRPDFDLNVGLIEIQRRRVMKDGRVKLKLSLMGVGVDKCGICLTQFKNNESAVLLPCLHSFHTNCIMSWFVRQDAPACPHCRTPVTQ</sequence>
<dbReference type="GO" id="GO:0008270">
    <property type="term" value="F:zinc ion binding"/>
    <property type="evidence" value="ECO:0007669"/>
    <property type="project" value="UniProtKB-KW"/>
</dbReference>
<accession>L8WZ33</accession>
<feature type="compositionally biased region" description="Low complexity" evidence="2">
    <location>
        <begin position="75"/>
        <end position="87"/>
    </location>
</feature>
<feature type="region of interest" description="Disordered" evidence="2">
    <location>
        <begin position="75"/>
        <end position="108"/>
    </location>
</feature>
<feature type="region of interest" description="Disordered" evidence="2">
    <location>
        <begin position="799"/>
        <end position="828"/>
    </location>
</feature>
<feature type="compositionally biased region" description="Polar residues" evidence="2">
    <location>
        <begin position="919"/>
        <end position="931"/>
    </location>
</feature>
<dbReference type="InterPro" id="IPR001841">
    <property type="entry name" value="Znf_RING"/>
</dbReference>
<keyword evidence="1" id="KW-0862">Zinc</keyword>
<dbReference type="PROSITE" id="PS50089">
    <property type="entry name" value="ZF_RING_2"/>
    <property type="match status" value="1"/>
</dbReference>
<keyword evidence="1" id="KW-0479">Metal-binding</keyword>
<feature type="compositionally biased region" description="Polar residues" evidence="2">
    <location>
        <begin position="650"/>
        <end position="659"/>
    </location>
</feature>
<feature type="compositionally biased region" description="Polar residues" evidence="2">
    <location>
        <begin position="407"/>
        <end position="438"/>
    </location>
</feature>
<dbReference type="STRING" id="983506.L8WZ33"/>